<dbReference type="Pfam" id="PF18480">
    <property type="entry name" value="DUF5615"/>
    <property type="match status" value="1"/>
</dbReference>
<dbReference type="AlphaFoldDB" id="A0A7D6ZL78"/>
<reference evidence="2 3" key="1">
    <citation type="submission" date="2020-07" db="EMBL/GenBank/DDBJ databases">
        <authorList>
            <person name="Zhuang K."/>
            <person name="Ran Y."/>
        </authorList>
    </citation>
    <scope>NUCLEOTIDE SEQUENCE [LARGE SCALE GENOMIC DNA]</scope>
    <source>
        <strain evidence="2 3">WCH-YHL-001</strain>
    </source>
</reference>
<feature type="domain" description="DUF5615" evidence="1">
    <location>
        <begin position="1"/>
        <end position="105"/>
    </location>
</feature>
<dbReference type="Proteomes" id="UP000515512">
    <property type="component" value="Chromosome"/>
</dbReference>
<dbReference type="InterPro" id="IPR041049">
    <property type="entry name" value="DUF5615"/>
</dbReference>
<evidence type="ECO:0000313" key="2">
    <source>
        <dbReference type="EMBL" id="QLY32380.1"/>
    </source>
</evidence>
<dbReference type="EMBL" id="CP059399">
    <property type="protein sequence ID" value="QLY32380.1"/>
    <property type="molecule type" value="Genomic_DNA"/>
</dbReference>
<accession>A0A7D6ZL78</accession>
<keyword evidence="3" id="KW-1185">Reference proteome</keyword>
<organism evidence="2 3">
    <name type="scientific">Nocardia huaxiensis</name>
    <dbReference type="NCBI Taxonomy" id="2755382"/>
    <lineage>
        <taxon>Bacteria</taxon>
        <taxon>Bacillati</taxon>
        <taxon>Actinomycetota</taxon>
        <taxon>Actinomycetes</taxon>
        <taxon>Mycobacteriales</taxon>
        <taxon>Nocardiaceae</taxon>
        <taxon>Nocardia</taxon>
    </lineage>
</organism>
<dbReference type="KEGG" id="nhu:H0264_09050"/>
<sequence>MKFVVDAQLPPALARALAAEGHEAVHVCDLGMTSASDREVWNEALEREAVIVTKDEDFVTIGRAQPNEPVPAIVWIRIGNCSRKALLESLLPLLPTVVELLEAGERIVEIRSPQTHS</sequence>
<gene>
    <name evidence="2" type="ORF">H0264_09050</name>
</gene>
<protein>
    <submittedName>
        <fullName evidence="2">DUF5615 family PIN-like protein</fullName>
    </submittedName>
</protein>
<proteinExistence type="predicted"/>
<evidence type="ECO:0000259" key="1">
    <source>
        <dbReference type="Pfam" id="PF18480"/>
    </source>
</evidence>
<name>A0A7D6ZL78_9NOCA</name>
<dbReference type="RefSeq" id="WP_181583546.1">
    <property type="nucleotide sequence ID" value="NZ_CP059399.1"/>
</dbReference>
<evidence type="ECO:0000313" key="3">
    <source>
        <dbReference type="Proteomes" id="UP000515512"/>
    </source>
</evidence>